<keyword evidence="4" id="KW-1185">Reference proteome</keyword>
<keyword evidence="1" id="KW-0812">Transmembrane</keyword>
<organism evidence="3 4">
    <name type="scientific">Mucilaginibacter pineti</name>
    <dbReference type="NCBI Taxonomy" id="1391627"/>
    <lineage>
        <taxon>Bacteria</taxon>
        <taxon>Pseudomonadati</taxon>
        <taxon>Bacteroidota</taxon>
        <taxon>Sphingobacteriia</taxon>
        <taxon>Sphingobacteriales</taxon>
        <taxon>Sphingobacteriaceae</taxon>
        <taxon>Mucilaginibacter</taxon>
    </lineage>
</organism>
<dbReference type="Pfam" id="PF13621">
    <property type="entry name" value="Cupin_8"/>
    <property type="match status" value="1"/>
</dbReference>
<dbReference type="InterPro" id="IPR003347">
    <property type="entry name" value="JmjC_dom"/>
</dbReference>
<evidence type="ECO:0000256" key="1">
    <source>
        <dbReference type="SAM" id="Phobius"/>
    </source>
</evidence>
<dbReference type="EMBL" id="FNAI01000001">
    <property type="protein sequence ID" value="SDD25694.1"/>
    <property type="molecule type" value="Genomic_DNA"/>
</dbReference>
<feature type="domain" description="JmjC" evidence="2">
    <location>
        <begin position="115"/>
        <end position="265"/>
    </location>
</feature>
<feature type="transmembrane region" description="Helical" evidence="1">
    <location>
        <begin position="273"/>
        <end position="292"/>
    </location>
</feature>
<evidence type="ECO:0000313" key="3">
    <source>
        <dbReference type="EMBL" id="SDD25694.1"/>
    </source>
</evidence>
<dbReference type="PROSITE" id="PS51184">
    <property type="entry name" value="JMJC"/>
    <property type="match status" value="1"/>
</dbReference>
<evidence type="ECO:0000313" key="4">
    <source>
        <dbReference type="Proteomes" id="UP000199072"/>
    </source>
</evidence>
<sequence>MEHSAVLDKADGTQTITIDKRSNLSREEFISQYVNRSIPVVVTDAAKNWPAMGKLTPDFFKQNYGHVKKTIDGVTYTMSEAIDKVLVSTAENRAPYPFNFDIKKVFPELMPYFSPQLVYGKSDRIHSALMPNQLLAGTTVHELFIGGNGSSFPYLHYDALFMHTQITQVYGSKVFFLYPPSQTENMYPYPDNPKFSQINFLNPDHEKFPLFKEVEPIVLHLLEGETLFFPSGWWHTTKITEPSITYGRAQLNGNNWNKFINDRYINWKKKISYAALPVFAYGSIVGAIMNAFEGV</sequence>
<dbReference type="Gene3D" id="2.60.120.650">
    <property type="entry name" value="Cupin"/>
    <property type="match status" value="1"/>
</dbReference>
<dbReference type="RefSeq" id="WP_091142829.1">
    <property type="nucleotide sequence ID" value="NZ_FNAI01000001.1"/>
</dbReference>
<dbReference type="SUPFAM" id="SSF51197">
    <property type="entry name" value="Clavaminate synthase-like"/>
    <property type="match status" value="1"/>
</dbReference>
<dbReference type="PANTHER" id="PTHR12461:SF105">
    <property type="entry name" value="HYPOXIA-INDUCIBLE FACTOR 1-ALPHA INHIBITOR"/>
    <property type="match status" value="1"/>
</dbReference>
<gene>
    <name evidence="3" type="ORF">SAMN05216464_101226</name>
</gene>
<evidence type="ECO:0000259" key="2">
    <source>
        <dbReference type="PROSITE" id="PS51184"/>
    </source>
</evidence>
<dbReference type="InterPro" id="IPR041667">
    <property type="entry name" value="Cupin_8"/>
</dbReference>
<keyword evidence="1" id="KW-1133">Transmembrane helix</keyword>
<keyword evidence="1" id="KW-0472">Membrane</keyword>
<proteinExistence type="predicted"/>
<dbReference type="AlphaFoldDB" id="A0A1G6TA15"/>
<dbReference type="Proteomes" id="UP000199072">
    <property type="component" value="Unassembled WGS sequence"/>
</dbReference>
<protein>
    <submittedName>
        <fullName evidence="3">Cupin-like domain-containing protein</fullName>
    </submittedName>
</protein>
<dbReference type="PANTHER" id="PTHR12461">
    <property type="entry name" value="HYPOXIA-INDUCIBLE FACTOR 1 ALPHA INHIBITOR-RELATED"/>
    <property type="match status" value="1"/>
</dbReference>
<accession>A0A1G6TA15</accession>
<name>A0A1G6TA15_9SPHI</name>
<dbReference type="OrthoDB" id="2942327at2"/>
<reference evidence="3 4" key="1">
    <citation type="submission" date="2016-10" db="EMBL/GenBank/DDBJ databases">
        <authorList>
            <person name="de Groot N.N."/>
        </authorList>
    </citation>
    <scope>NUCLEOTIDE SEQUENCE [LARGE SCALE GENOMIC DNA]</scope>
    <source>
        <strain evidence="3 4">47C3B</strain>
    </source>
</reference>
<dbReference type="STRING" id="1391627.SAMN05216464_101226"/>